<comment type="function">
    <text evidence="5">S-adenosyl-L-methionine-dependent protein-lysine N-methyltransferase that trimethylates elongation factor 1-alpha at 'Lys-79'.</text>
</comment>
<name>A0A1B7T9J9_9ASCO</name>
<keyword evidence="4 5" id="KW-0808">Transferase</keyword>
<protein>
    <recommendedName>
        <fullName evidence="5">Protein-lysine N-methyltransferase EFM5</fullName>
        <ecNumber evidence="5">2.1.1.-</ecNumber>
    </recommendedName>
    <alternativeName>
        <fullName evidence="5">Elongation factor methyltransferase 5</fullName>
    </alternativeName>
</protein>
<keyword evidence="3 5" id="KW-0489">Methyltransferase</keyword>
<keyword evidence="6" id="KW-0175">Coiled coil</keyword>
<evidence type="ECO:0000256" key="2">
    <source>
        <dbReference type="ARBA" id="ARBA00022490"/>
    </source>
</evidence>
<dbReference type="EC" id="2.1.1.-" evidence="5"/>
<dbReference type="PANTHER" id="PTHR13200">
    <property type="entry name" value="EEF1A LYSINE METHYLTRANSFERASE 1"/>
    <property type="match status" value="1"/>
</dbReference>
<dbReference type="InterPro" id="IPR019369">
    <property type="entry name" value="Efm5/EEF1AKMT1"/>
</dbReference>
<evidence type="ECO:0000256" key="1">
    <source>
        <dbReference type="ARBA" id="ARBA00004496"/>
    </source>
</evidence>
<keyword evidence="2 5" id="KW-0963">Cytoplasm</keyword>
<reference evidence="8" key="1">
    <citation type="journal article" date="2016" name="Proc. Natl. Acad. Sci. U.S.A.">
        <title>Comparative genomics of biotechnologically important yeasts.</title>
        <authorList>
            <person name="Riley R."/>
            <person name="Haridas S."/>
            <person name="Wolfe K.H."/>
            <person name="Lopes M.R."/>
            <person name="Hittinger C.T."/>
            <person name="Goeker M."/>
            <person name="Salamov A.A."/>
            <person name="Wisecaver J.H."/>
            <person name="Long T.M."/>
            <person name="Calvey C.H."/>
            <person name="Aerts A.L."/>
            <person name="Barry K.W."/>
            <person name="Choi C."/>
            <person name="Clum A."/>
            <person name="Coughlan A.Y."/>
            <person name="Deshpande S."/>
            <person name="Douglass A.P."/>
            <person name="Hanson S.J."/>
            <person name="Klenk H.-P."/>
            <person name="LaButti K.M."/>
            <person name="Lapidus A."/>
            <person name="Lindquist E.A."/>
            <person name="Lipzen A.M."/>
            <person name="Meier-Kolthoff J.P."/>
            <person name="Ohm R.A."/>
            <person name="Otillar R.P."/>
            <person name="Pangilinan J.L."/>
            <person name="Peng Y."/>
            <person name="Rokas A."/>
            <person name="Rosa C.A."/>
            <person name="Scheuner C."/>
            <person name="Sibirny A.A."/>
            <person name="Slot J.C."/>
            <person name="Stielow J.B."/>
            <person name="Sun H."/>
            <person name="Kurtzman C.P."/>
            <person name="Blackwell M."/>
            <person name="Grigoriev I.V."/>
            <person name="Jeffries T.W."/>
        </authorList>
    </citation>
    <scope>NUCLEOTIDE SEQUENCE [LARGE SCALE GENOMIC DNA]</scope>
    <source>
        <strain evidence="8">NRRL Y-1626</strain>
    </source>
</reference>
<keyword evidence="8" id="KW-1185">Reference proteome</keyword>
<comment type="similarity">
    <text evidence="5">Belongs to the class I-like SAM-binding methyltransferase superfamily. EFM5 family.</text>
</comment>
<dbReference type="OrthoDB" id="206354at2759"/>
<dbReference type="GO" id="GO:0005737">
    <property type="term" value="C:cytoplasm"/>
    <property type="evidence" value="ECO:0007669"/>
    <property type="project" value="UniProtKB-SubCell"/>
</dbReference>
<evidence type="ECO:0000256" key="3">
    <source>
        <dbReference type="ARBA" id="ARBA00022603"/>
    </source>
</evidence>
<proteinExistence type="inferred from homology"/>
<accession>A0A1B7T9J9</accession>
<dbReference type="EMBL" id="LXPE01000114">
    <property type="protein sequence ID" value="OBA25404.1"/>
    <property type="molecule type" value="Genomic_DNA"/>
</dbReference>
<organism evidence="7 8">
    <name type="scientific">Hanseniaspora valbyensis NRRL Y-1626</name>
    <dbReference type="NCBI Taxonomy" id="766949"/>
    <lineage>
        <taxon>Eukaryota</taxon>
        <taxon>Fungi</taxon>
        <taxon>Dikarya</taxon>
        <taxon>Ascomycota</taxon>
        <taxon>Saccharomycotina</taxon>
        <taxon>Saccharomycetes</taxon>
        <taxon>Saccharomycodales</taxon>
        <taxon>Saccharomycodaceae</taxon>
        <taxon>Hanseniaspora</taxon>
    </lineage>
</organism>
<dbReference type="PANTHER" id="PTHR13200:SF0">
    <property type="entry name" value="EEF1A LYSINE METHYLTRANSFERASE 1"/>
    <property type="match status" value="1"/>
</dbReference>
<gene>
    <name evidence="5" type="primary">EFM5</name>
    <name evidence="7" type="ORF">HANVADRAFT_53947</name>
</gene>
<evidence type="ECO:0000256" key="4">
    <source>
        <dbReference type="ARBA" id="ARBA00022679"/>
    </source>
</evidence>
<sequence>MTDSDSSSDYELTLSLDTLKALQEFKLEEDERIKEFEKLEQEAEKKYELSKEKREMGMDLFKEDWQLSQFWYSNDTAETLAKALLDGCDENTYIAVVSAPSVYAAIKKIELKEKLPTEHIYLFEYDKRFEVMAGRDHFVFYDFSNPTVFRDDLKGKIDRLLIDPPFLNDNCQLKSSLTAHSLLKYKMESNSEKELTKNCVPMHRLISCTGERMKDIMKKAYKGIKVTDFLPEHANGLSNEFKCYADFECDQWKYDSSDN</sequence>
<dbReference type="HAMAP" id="MF_03187">
    <property type="entry name" value="Methyltr_EFM5"/>
    <property type="match status" value="1"/>
</dbReference>
<evidence type="ECO:0000256" key="5">
    <source>
        <dbReference type="HAMAP-Rule" id="MF_03187"/>
    </source>
</evidence>
<evidence type="ECO:0000313" key="7">
    <source>
        <dbReference type="EMBL" id="OBA25404.1"/>
    </source>
</evidence>
<comment type="subcellular location">
    <subcellularLocation>
        <location evidence="1 5">Cytoplasm</location>
    </subcellularLocation>
</comment>
<comment type="caution">
    <text evidence="7">The sequence shown here is derived from an EMBL/GenBank/DDBJ whole genome shotgun (WGS) entry which is preliminary data.</text>
</comment>
<dbReference type="InterPro" id="IPR041370">
    <property type="entry name" value="Mlase_EEF1AKMT1/ZCCHC4"/>
</dbReference>
<feature type="coiled-coil region" evidence="6">
    <location>
        <begin position="22"/>
        <end position="53"/>
    </location>
</feature>
<evidence type="ECO:0000313" key="8">
    <source>
        <dbReference type="Proteomes" id="UP000092321"/>
    </source>
</evidence>
<dbReference type="Pfam" id="PF10237">
    <property type="entry name" value="N6-adenineMlase"/>
    <property type="match status" value="1"/>
</dbReference>
<dbReference type="AlphaFoldDB" id="A0A1B7T9J9"/>
<dbReference type="GO" id="GO:0032259">
    <property type="term" value="P:methylation"/>
    <property type="evidence" value="ECO:0007669"/>
    <property type="project" value="UniProtKB-KW"/>
</dbReference>
<dbReference type="Proteomes" id="UP000092321">
    <property type="component" value="Unassembled WGS sequence"/>
</dbReference>
<dbReference type="GO" id="GO:0016279">
    <property type="term" value="F:protein-lysine N-methyltransferase activity"/>
    <property type="evidence" value="ECO:0007669"/>
    <property type="project" value="UniProtKB-UniRule"/>
</dbReference>
<evidence type="ECO:0000256" key="6">
    <source>
        <dbReference type="SAM" id="Coils"/>
    </source>
</evidence>